<dbReference type="EMBL" id="MUZQ01000030">
    <property type="protein sequence ID" value="OWK62134.1"/>
    <property type="molecule type" value="Genomic_DNA"/>
</dbReference>
<reference evidence="1 2" key="1">
    <citation type="submission" date="2017-05" db="EMBL/GenBank/DDBJ databases">
        <title>Genome of assembly of the Bengalese finch, Lonchura striata domestica.</title>
        <authorList>
            <person name="Colquitt B.M."/>
            <person name="Brainard M.S."/>
        </authorList>
    </citation>
    <scope>NUCLEOTIDE SEQUENCE [LARGE SCALE GENOMIC DNA]</scope>
    <source>
        <strain evidence="1">White83orange57</strain>
    </source>
</reference>
<proteinExistence type="predicted"/>
<keyword evidence="2" id="KW-1185">Reference proteome</keyword>
<organism evidence="1 2">
    <name type="scientific">Lonchura striata</name>
    <name type="common">white-rumped munia</name>
    <dbReference type="NCBI Taxonomy" id="40157"/>
    <lineage>
        <taxon>Eukaryota</taxon>
        <taxon>Metazoa</taxon>
        <taxon>Chordata</taxon>
        <taxon>Craniata</taxon>
        <taxon>Vertebrata</taxon>
        <taxon>Euteleostomi</taxon>
        <taxon>Archelosauria</taxon>
        <taxon>Archosauria</taxon>
        <taxon>Dinosauria</taxon>
        <taxon>Saurischia</taxon>
        <taxon>Theropoda</taxon>
        <taxon>Coelurosauria</taxon>
        <taxon>Aves</taxon>
        <taxon>Neognathae</taxon>
        <taxon>Neoaves</taxon>
        <taxon>Telluraves</taxon>
        <taxon>Australaves</taxon>
        <taxon>Passeriformes</taxon>
        <taxon>Passeroidea</taxon>
        <taxon>Estrildidae</taxon>
        <taxon>Estrildinae</taxon>
        <taxon>Lonchura</taxon>
    </lineage>
</organism>
<gene>
    <name evidence="1" type="ORF">RLOC_00012513</name>
</gene>
<comment type="caution">
    <text evidence="1">The sequence shown here is derived from an EMBL/GenBank/DDBJ whole genome shotgun (WGS) entry which is preliminary data.</text>
</comment>
<sequence length="109" mass="12032">MWLNICYNSTRKQTCGTLERCQLSAYPRPGCQENGQMAADALTGQLAQLTIKDAKWFQIHSAPSIVLSSEPLTLCPNRNMVWYEGTGRSCILQDSFSGTICQGTLDLPS</sequence>
<accession>A0A218V7Y3</accession>
<protein>
    <submittedName>
        <fullName evidence="1">Uncharacterized protein</fullName>
    </submittedName>
</protein>
<evidence type="ECO:0000313" key="1">
    <source>
        <dbReference type="EMBL" id="OWK62134.1"/>
    </source>
</evidence>
<name>A0A218V7Y3_9PASE</name>
<evidence type="ECO:0000313" key="2">
    <source>
        <dbReference type="Proteomes" id="UP000197619"/>
    </source>
</evidence>
<dbReference type="AlphaFoldDB" id="A0A218V7Y3"/>
<dbReference type="Proteomes" id="UP000197619">
    <property type="component" value="Unassembled WGS sequence"/>
</dbReference>